<evidence type="ECO:0000256" key="3">
    <source>
        <dbReference type="SAM" id="MobiDB-lite"/>
    </source>
</evidence>
<organism evidence="6 7">
    <name type="scientific">Pseudomassariella vexata</name>
    <dbReference type="NCBI Taxonomy" id="1141098"/>
    <lineage>
        <taxon>Eukaryota</taxon>
        <taxon>Fungi</taxon>
        <taxon>Dikarya</taxon>
        <taxon>Ascomycota</taxon>
        <taxon>Pezizomycotina</taxon>
        <taxon>Sordariomycetes</taxon>
        <taxon>Xylariomycetidae</taxon>
        <taxon>Amphisphaeriales</taxon>
        <taxon>Pseudomassariaceae</taxon>
        <taxon>Pseudomassariella</taxon>
    </lineage>
</organism>
<dbReference type="STRING" id="1141098.A0A1Y2E3U6"/>
<dbReference type="PANTHER" id="PTHR47190">
    <property type="entry name" value="DEHYDROGENASE, PUTATIVE-RELATED"/>
    <property type="match status" value="1"/>
</dbReference>
<keyword evidence="2" id="KW-0274">FAD</keyword>
<dbReference type="Pfam" id="PF13450">
    <property type="entry name" value="NAD_binding_8"/>
    <property type="match status" value="1"/>
</dbReference>
<feature type="domain" description="Glucose-methanol-choline oxidoreductase N-terminal" evidence="5">
    <location>
        <begin position="337"/>
        <end position="360"/>
    </location>
</feature>
<dbReference type="SUPFAM" id="SSF49344">
    <property type="entry name" value="CBD9-like"/>
    <property type="match status" value="1"/>
</dbReference>
<evidence type="ECO:0000256" key="2">
    <source>
        <dbReference type="RuleBase" id="RU003968"/>
    </source>
</evidence>
<comment type="caution">
    <text evidence="6">The sequence shown here is derived from an EMBL/GenBank/DDBJ whole genome shotgun (WGS) entry which is preliminary data.</text>
</comment>
<name>A0A1Y2E3U6_9PEZI</name>
<dbReference type="GeneID" id="63770305"/>
<feature type="chain" id="PRO_5012056320" evidence="4">
    <location>
        <begin position="24"/>
        <end position="811"/>
    </location>
</feature>
<evidence type="ECO:0000256" key="1">
    <source>
        <dbReference type="ARBA" id="ARBA00010790"/>
    </source>
</evidence>
<dbReference type="InterPro" id="IPR007867">
    <property type="entry name" value="GMC_OxRtase_C"/>
</dbReference>
<reference evidence="6 7" key="1">
    <citation type="submission" date="2016-07" db="EMBL/GenBank/DDBJ databases">
        <title>Pervasive Adenine N6-methylation of Active Genes in Fungi.</title>
        <authorList>
            <consortium name="DOE Joint Genome Institute"/>
            <person name="Mondo S.J."/>
            <person name="Dannebaum R.O."/>
            <person name="Kuo R.C."/>
            <person name="Labutti K."/>
            <person name="Haridas S."/>
            <person name="Kuo A."/>
            <person name="Salamov A."/>
            <person name="Ahrendt S.R."/>
            <person name="Lipzen A."/>
            <person name="Sullivan W."/>
            <person name="Andreopoulos W.B."/>
            <person name="Clum A."/>
            <person name="Lindquist E."/>
            <person name="Daum C."/>
            <person name="Ramamoorthy G.K."/>
            <person name="Gryganskyi A."/>
            <person name="Culley D."/>
            <person name="Magnuson J.K."/>
            <person name="James T.Y."/>
            <person name="O'Malley M.A."/>
            <person name="Stajich J.E."/>
            <person name="Spatafora J.W."/>
            <person name="Visel A."/>
            <person name="Grigoriev I.V."/>
        </authorList>
    </citation>
    <scope>NUCLEOTIDE SEQUENCE [LARGE SCALE GENOMIC DNA]</scope>
    <source>
        <strain evidence="6 7">CBS 129021</strain>
    </source>
</reference>
<dbReference type="InterPro" id="IPR036188">
    <property type="entry name" value="FAD/NAD-bd_sf"/>
</dbReference>
<dbReference type="InterPro" id="IPR015920">
    <property type="entry name" value="Cellobiose_DH-like_cyt"/>
</dbReference>
<accession>A0A1Y2E3U6</accession>
<gene>
    <name evidence="6" type="ORF">BCR38DRAFT_200456</name>
</gene>
<dbReference type="Gene3D" id="3.50.50.60">
    <property type="entry name" value="FAD/NAD(P)-binding domain"/>
    <property type="match status" value="1"/>
</dbReference>
<dbReference type="EMBL" id="MCFJ01000006">
    <property type="protein sequence ID" value="ORY65545.1"/>
    <property type="molecule type" value="Genomic_DNA"/>
</dbReference>
<dbReference type="CDD" id="cd09630">
    <property type="entry name" value="CDH_like_cytochrome"/>
    <property type="match status" value="1"/>
</dbReference>
<keyword evidence="4" id="KW-0732">Signal</keyword>
<sequence>MKGFVTVGAAFLAASSCILPCVAQRTTYTDTATGISFGTWTEGGGAFTYGIALPGDALTTDATEYIGLLRCTAGWCGISHGESGQMTQSLLLMAWPYQDQVLTSFRFATGYNLPAGYTGDAKLTQISSKIDGSTFEIIYRCQNCFSWNQDGATGEVSTTGGNLIMGWALAAAVPINPGCPNSISFRQHDSAGQYGAALDGVNNASYSTWTSLATKTPSGDCGGATTTTTTSSPTVTPTSTVPAPTVTCISPSKDTYDYIVVGAGAGGIPVADRLSEAGHSVLLIEKGPPSSGRYGGTMKPEWLEGTNLTRFDVPGLCNQIWVDSAGIACTDTDQMAGCVLGGGTAVNAGLWWKPNPVDWDVNFPVGWRSTDVLAATNKAFTRIPGTDNPSADGVLYQREGFDILSSGLEKAGWKNVKPNEQPSEKNHTYGRTNYMYFHGERDGPMATYLASSIKRPKFELWMNTAVNRVIRNGSHITGVELACNGNDGYLGKVSVTPDTGRVILSAGTFGSAKLLLRSGIGPADQLAVVANSSDGATMIPQSDWINLPVGHNLIDHLNTDVYVTHPDFVFYDFYGAWTDPIPSDKEKYLTNRTGIFTQAAPNIGPMFWDEIPCSDGVTRQLHYTSRVEGEDKTGTNNTMIMSQYLGRGSTSRGRMGITAQLNTIVAEHPYLHTPGDKEAVLRSIDNVRAAFTGLSNLTFALPMPNQTTLAYVDSLVISPAARRANHWMGTAKLGLDDGRKENGTAVVDVDTKVYGTDNLFVVDASIFPGMSTGNPAAMIVAASEYAAQRILQLPTGVKARDEIEAYKIRGR</sequence>
<dbReference type="PANTHER" id="PTHR47190:SF2">
    <property type="entry name" value="CELLOBIOSE DEHYDROGENASE (AFU_ORTHOLOGUE AFUA_2G17620)"/>
    <property type="match status" value="1"/>
</dbReference>
<dbReference type="OrthoDB" id="413885at2759"/>
<dbReference type="AlphaFoldDB" id="A0A1Y2E3U6"/>
<dbReference type="Pfam" id="PF05199">
    <property type="entry name" value="GMC_oxred_C"/>
    <property type="match status" value="1"/>
</dbReference>
<dbReference type="PROSITE" id="PS51257">
    <property type="entry name" value="PROKAR_LIPOPROTEIN"/>
    <property type="match status" value="1"/>
</dbReference>
<dbReference type="RefSeq" id="XP_040716697.1">
    <property type="nucleotide sequence ID" value="XM_040854093.1"/>
</dbReference>
<evidence type="ECO:0000313" key="7">
    <source>
        <dbReference type="Proteomes" id="UP000193689"/>
    </source>
</evidence>
<dbReference type="PROSITE" id="PS00623">
    <property type="entry name" value="GMC_OXRED_1"/>
    <property type="match status" value="1"/>
</dbReference>
<evidence type="ECO:0000313" key="6">
    <source>
        <dbReference type="EMBL" id="ORY65545.1"/>
    </source>
</evidence>
<protein>
    <submittedName>
        <fullName evidence="6">Cellobiose dehydrogenase</fullName>
    </submittedName>
</protein>
<evidence type="ECO:0000256" key="4">
    <source>
        <dbReference type="SAM" id="SignalP"/>
    </source>
</evidence>
<dbReference type="InterPro" id="IPR000172">
    <property type="entry name" value="GMC_OxRdtase_N"/>
</dbReference>
<dbReference type="Proteomes" id="UP000193689">
    <property type="component" value="Unassembled WGS sequence"/>
</dbReference>
<comment type="similarity">
    <text evidence="1 2">Belongs to the GMC oxidoreductase family.</text>
</comment>
<feature type="signal peptide" evidence="4">
    <location>
        <begin position="1"/>
        <end position="23"/>
    </location>
</feature>
<dbReference type="InParanoid" id="A0A1Y2E3U6"/>
<keyword evidence="2" id="KW-0285">Flavoprotein</keyword>
<feature type="compositionally biased region" description="Low complexity" evidence="3">
    <location>
        <begin position="224"/>
        <end position="241"/>
    </location>
</feature>
<dbReference type="Pfam" id="PF16010">
    <property type="entry name" value="CDH-cyt"/>
    <property type="match status" value="1"/>
</dbReference>
<dbReference type="GO" id="GO:0016614">
    <property type="term" value="F:oxidoreductase activity, acting on CH-OH group of donors"/>
    <property type="evidence" value="ECO:0007669"/>
    <property type="project" value="InterPro"/>
</dbReference>
<dbReference type="Gene3D" id="2.60.40.1210">
    <property type="entry name" value="Cellobiose dehydrogenase, cytochrome domain"/>
    <property type="match status" value="1"/>
</dbReference>
<dbReference type="Gene3D" id="3.30.410.10">
    <property type="entry name" value="Cholesterol Oxidase, domain 2"/>
    <property type="match status" value="1"/>
</dbReference>
<dbReference type="SUPFAM" id="SSF54373">
    <property type="entry name" value="FAD-linked reductases, C-terminal domain"/>
    <property type="match status" value="1"/>
</dbReference>
<dbReference type="InterPro" id="IPR053208">
    <property type="entry name" value="GMC_Oxidoreductase_CD"/>
</dbReference>
<feature type="region of interest" description="Disordered" evidence="3">
    <location>
        <begin position="217"/>
        <end position="241"/>
    </location>
</feature>
<dbReference type="GO" id="GO:0050660">
    <property type="term" value="F:flavin adenine dinucleotide binding"/>
    <property type="evidence" value="ECO:0007669"/>
    <property type="project" value="InterPro"/>
</dbReference>
<proteinExistence type="inferred from homology"/>
<dbReference type="SUPFAM" id="SSF51905">
    <property type="entry name" value="FAD/NAD(P)-binding domain"/>
    <property type="match status" value="1"/>
</dbReference>
<evidence type="ECO:0000259" key="5">
    <source>
        <dbReference type="PROSITE" id="PS00623"/>
    </source>
</evidence>
<keyword evidence="7" id="KW-1185">Reference proteome</keyword>
<dbReference type="FunFam" id="2.60.40.1210:FF:000004">
    <property type="entry name" value="Cellobiose dehydrogenase"/>
    <property type="match status" value="1"/>
</dbReference>
<dbReference type="Pfam" id="PF00732">
    <property type="entry name" value="GMC_oxred_N"/>
    <property type="match status" value="1"/>
</dbReference>